<protein>
    <submittedName>
        <fullName evidence="2">NADH dehydrogenase subunit 6</fullName>
    </submittedName>
</protein>
<keyword evidence="1" id="KW-0472">Membrane</keyword>
<gene>
    <name evidence="2" type="primary">nad6</name>
</gene>
<dbReference type="AlphaFoldDB" id="A0A3S8V0X3"/>
<name>A0A3S8V0X3_9HYME</name>
<evidence type="ECO:0000313" key="2">
    <source>
        <dbReference type="EMBL" id="AZL93319.1"/>
    </source>
</evidence>
<feature type="transmembrane region" description="Helical" evidence="1">
    <location>
        <begin position="145"/>
        <end position="166"/>
    </location>
</feature>
<feature type="transmembrane region" description="Helical" evidence="1">
    <location>
        <begin position="6"/>
        <end position="22"/>
    </location>
</feature>
<dbReference type="EMBL" id="MG923501">
    <property type="protein sequence ID" value="AZL93319.1"/>
    <property type="molecule type" value="Genomic_DNA"/>
</dbReference>
<organism evidence="2">
    <name type="scientific">Ismarus sp. ZJUH_2016020</name>
    <dbReference type="NCBI Taxonomy" id="2491162"/>
    <lineage>
        <taxon>Eukaryota</taxon>
        <taxon>Metazoa</taxon>
        <taxon>Ecdysozoa</taxon>
        <taxon>Arthropoda</taxon>
        <taxon>Hexapoda</taxon>
        <taxon>Insecta</taxon>
        <taxon>Pterygota</taxon>
        <taxon>Neoptera</taxon>
        <taxon>Endopterygota</taxon>
        <taxon>Hymenoptera</taxon>
        <taxon>Apocrita</taxon>
        <taxon>Proctotrupomorpha</taxon>
        <taxon>Diaprioidea</taxon>
        <taxon>Diapriidae</taxon>
        <taxon>Ismarinae</taxon>
        <taxon>Ismarus</taxon>
    </lineage>
</organism>
<keyword evidence="1" id="KW-0812">Transmembrane</keyword>
<geneLocation type="mitochondrion" evidence="2"/>
<sequence length="176" mass="21124">MLNFIYYFMNFSMLIIILLASNSIFNNPLFIGSMLFMFNINLVMILNLSLNSSWYSMLLFLIMIGGMMILFIYFTSLSSNSNLMINYNFFKNLIMKIFFLLIIFYIFNINIKNNEMINMNYFMKNNYFMKENISATKMFIFPNNLLSIFSIMYLWFCLSCIVKICFKVKFPMRKLI</sequence>
<accession>A0A3S8V0X3</accession>
<feature type="transmembrane region" description="Helical" evidence="1">
    <location>
        <begin position="29"/>
        <end position="48"/>
    </location>
</feature>
<feature type="transmembrane region" description="Helical" evidence="1">
    <location>
        <begin position="54"/>
        <end position="73"/>
    </location>
</feature>
<feature type="transmembrane region" description="Helical" evidence="1">
    <location>
        <begin position="93"/>
        <end position="111"/>
    </location>
</feature>
<keyword evidence="2" id="KW-0496">Mitochondrion</keyword>
<evidence type="ECO:0000256" key="1">
    <source>
        <dbReference type="SAM" id="Phobius"/>
    </source>
</evidence>
<proteinExistence type="predicted"/>
<keyword evidence="1" id="KW-1133">Transmembrane helix</keyword>
<reference evidence="2" key="1">
    <citation type="journal article" date="2018" name="Mol. Phylogenet. Evol.">
        <title>Mitochondrial phylogenomics of the Hymenoptera.</title>
        <authorList>
            <person name="Tang P."/>
            <person name="Zhu J.C."/>
            <person name="Zheng B.Y."/>
            <person name="Wei S.J."/>
            <person name="Sharkey M."/>
            <person name="Chen X.X."/>
            <person name="Vogler A.P."/>
        </authorList>
    </citation>
    <scope>NUCLEOTIDE SEQUENCE</scope>
</reference>